<dbReference type="InterPro" id="IPR001129">
    <property type="entry name" value="Membr-assoc_MAPEG"/>
</dbReference>
<comment type="caution">
    <text evidence="6">The sequence shown here is derived from an EMBL/GenBank/DDBJ whole genome shotgun (WGS) entry which is preliminary data.</text>
</comment>
<comment type="subcellular location">
    <subcellularLocation>
        <location evidence="1">Membrane</location>
        <topology evidence="1">Multi-pass membrane protein</topology>
    </subcellularLocation>
</comment>
<dbReference type="Pfam" id="PF01124">
    <property type="entry name" value="MAPEG"/>
    <property type="match status" value="1"/>
</dbReference>
<feature type="transmembrane region" description="Helical" evidence="5">
    <location>
        <begin position="59"/>
        <end position="87"/>
    </location>
</feature>
<dbReference type="PANTHER" id="PTHR10250">
    <property type="entry name" value="MICROSOMAL GLUTATHIONE S-TRANSFERASE"/>
    <property type="match status" value="1"/>
</dbReference>
<organism evidence="6 7">
    <name type="scientific">Lyngbya confervoides BDU141951</name>
    <dbReference type="NCBI Taxonomy" id="1574623"/>
    <lineage>
        <taxon>Bacteria</taxon>
        <taxon>Bacillati</taxon>
        <taxon>Cyanobacteriota</taxon>
        <taxon>Cyanophyceae</taxon>
        <taxon>Oscillatoriophycideae</taxon>
        <taxon>Oscillatoriales</taxon>
        <taxon>Microcoleaceae</taxon>
        <taxon>Lyngbya</taxon>
    </lineage>
</organism>
<keyword evidence="7" id="KW-1185">Reference proteome</keyword>
<accession>A0ABD4SZV7</accession>
<evidence type="ECO:0000256" key="3">
    <source>
        <dbReference type="ARBA" id="ARBA00022989"/>
    </source>
</evidence>
<sequence>MASLPLTALVTVLSLLLYFVLTINVGRARAKYGVPVPQMSGDPNFERVVRVQQNTLEQLILFLPLLWIFSLYVSPLIGAILGGIWIVGRILYAWGYYQAAEKRGPGFAIASLSAMVLLGWSLVQLLVMTVTTAW</sequence>
<proteinExistence type="predicted"/>
<keyword evidence="3 5" id="KW-1133">Transmembrane helix</keyword>
<evidence type="ECO:0000313" key="6">
    <source>
        <dbReference type="EMBL" id="MCM1981946.1"/>
    </source>
</evidence>
<evidence type="ECO:0000256" key="4">
    <source>
        <dbReference type="ARBA" id="ARBA00023136"/>
    </source>
</evidence>
<evidence type="ECO:0000256" key="1">
    <source>
        <dbReference type="ARBA" id="ARBA00004141"/>
    </source>
</evidence>
<evidence type="ECO:0000313" key="7">
    <source>
        <dbReference type="Proteomes" id="UP000031561"/>
    </source>
</evidence>
<dbReference type="PANTHER" id="PTHR10250:SF15">
    <property type="entry name" value="MICROSOMAL GLUTATHIONE S-TRANSFERASE-RELATED"/>
    <property type="match status" value="1"/>
</dbReference>
<protein>
    <submittedName>
        <fullName evidence="6">MAPEG family protein</fullName>
    </submittedName>
</protein>
<dbReference type="GO" id="GO:0006691">
    <property type="term" value="P:leukotriene metabolic process"/>
    <property type="evidence" value="ECO:0007669"/>
    <property type="project" value="UniProtKB-ARBA"/>
</dbReference>
<evidence type="ECO:0000256" key="5">
    <source>
        <dbReference type="SAM" id="Phobius"/>
    </source>
</evidence>
<dbReference type="InterPro" id="IPR023352">
    <property type="entry name" value="MAPEG-like_dom_sf"/>
</dbReference>
<feature type="transmembrane region" description="Helical" evidence="5">
    <location>
        <begin position="107"/>
        <end position="127"/>
    </location>
</feature>
<dbReference type="EMBL" id="JTHE03000024">
    <property type="protein sequence ID" value="MCM1981946.1"/>
    <property type="molecule type" value="Genomic_DNA"/>
</dbReference>
<dbReference type="SUPFAM" id="SSF161084">
    <property type="entry name" value="MAPEG domain-like"/>
    <property type="match status" value="1"/>
</dbReference>
<evidence type="ECO:0000256" key="2">
    <source>
        <dbReference type="ARBA" id="ARBA00022692"/>
    </source>
</evidence>
<dbReference type="Gene3D" id="1.20.120.550">
    <property type="entry name" value="Membrane associated eicosanoid/glutathione metabolism-like domain"/>
    <property type="match status" value="1"/>
</dbReference>
<dbReference type="Proteomes" id="UP000031561">
    <property type="component" value="Unassembled WGS sequence"/>
</dbReference>
<keyword evidence="2 5" id="KW-0812">Transmembrane</keyword>
<name>A0ABD4SZV7_9CYAN</name>
<dbReference type="GO" id="GO:0016020">
    <property type="term" value="C:membrane"/>
    <property type="evidence" value="ECO:0007669"/>
    <property type="project" value="UniProtKB-SubCell"/>
</dbReference>
<dbReference type="AlphaFoldDB" id="A0ABD4SZV7"/>
<dbReference type="InterPro" id="IPR050997">
    <property type="entry name" value="MAPEG"/>
</dbReference>
<gene>
    <name evidence="6" type="ORF">QQ91_0003745</name>
</gene>
<dbReference type="RefSeq" id="WP_166280222.1">
    <property type="nucleotide sequence ID" value="NZ_JTHE03000024.1"/>
</dbReference>
<reference evidence="6 7" key="1">
    <citation type="journal article" date="2015" name="Genome Announc.">
        <title>Draft Genome Sequence of Filamentous Marine Cyanobacterium Lyngbya confervoides Strain BDU141951.</title>
        <authorList>
            <person name="Chandrababunaidu M.M."/>
            <person name="Sen D."/>
            <person name="Tripathy S."/>
        </authorList>
    </citation>
    <scope>NUCLEOTIDE SEQUENCE [LARGE SCALE GENOMIC DNA]</scope>
    <source>
        <strain evidence="6 7">BDU141951</strain>
    </source>
</reference>
<keyword evidence="4 5" id="KW-0472">Membrane</keyword>